<evidence type="ECO:0000256" key="2">
    <source>
        <dbReference type="SAM" id="MobiDB-lite"/>
    </source>
</evidence>
<dbReference type="GO" id="GO:0006508">
    <property type="term" value="P:proteolysis"/>
    <property type="evidence" value="ECO:0007669"/>
    <property type="project" value="InterPro"/>
</dbReference>
<evidence type="ECO:0000313" key="6">
    <source>
        <dbReference type="Proteomes" id="UP000019151"/>
    </source>
</evidence>
<dbReference type="RefSeq" id="WP_025411038.1">
    <property type="nucleotide sequence ID" value="NZ_CP007128.1"/>
</dbReference>
<gene>
    <name evidence="5" type="ORF">J421_2004</name>
</gene>
<dbReference type="Pfam" id="PF00326">
    <property type="entry name" value="Peptidase_S9"/>
    <property type="match status" value="1"/>
</dbReference>
<dbReference type="PANTHER" id="PTHR42776:SF28">
    <property type="entry name" value="GLUTAMYL ENDOPEPTIDASE, CHLOROPLASTIC-RELATED"/>
    <property type="match status" value="1"/>
</dbReference>
<organism evidence="5 6">
    <name type="scientific">Gemmatirosa kalamazoonensis</name>
    <dbReference type="NCBI Taxonomy" id="861299"/>
    <lineage>
        <taxon>Bacteria</taxon>
        <taxon>Pseudomonadati</taxon>
        <taxon>Gemmatimonadota</taxon>
        <taxon>Gemmatimonadia</taxon>
        <taxon>Gemmatimonadales</taxon>
        <taxon>Gemmatimonadaceae</taxon>
        <taxon>Gemmatirosa</taxon>
    </lineage>
</organism>
<dbReference type="PANTHER" id="PTHR42776">
    <property type="entry name" value="SERINE PEPTIDASE S9 FAMILY MEMBER"/>
    <property type="match status" value="1"/>
</dbReference>
<dbReference type="InParanoid" id="W0RFG9"/>
<dbReference type="Gene3D" id="3.40.50.1820">
    <property type="entry name" value="alpha/beta hydrolase"/>
    <property type="match status" value="1"/>
</dbReference>
<evidence type="ECO:0000259" key="4">
    <source>
        <dbReference type="Pfam" id="PF00326"/>
    </source>
</evidence>
<proteinExistence type="predicted"/>
<feature type="domain" description="Peptidase S9 prolyl oligopeptidase catalytic" evidence="4">
    <location>
        <begin position="686"/>
        <end position="878"/>
    </location>
</feature>
<evidence type="ECO:0000256" key="3">
    <source>
        <dbReference type="SAM" id="SignalP"/>
    </source>
</evidence>
<dbReference type="Gene3D" id="2.120.10.30">
    <property type="entry name" value="TolB, C-terminal domain"/>
    <property type="match status" value="1"/>
</dbReference>
<evidence type="ECO:0000313" key="5">
    <source>
        <dbReference type="EMBL" id="AHG89541.1"/>
    </source>
</evidence>
<dbReference type="KEGG" id="gba:J421_2004"/>
<dbReference type="STRING" id="861299.J421_2004"/>
<dbReference type="Proteomes" id="UP000019151">
    <property type="component" value="Chromosome"/>
</dbReference>
<reference evidence="5 6" key="1">
    <citation type="journal article" date="2014" name="Genome Announc.">
        <title>Genome Sequence and Methylome of Soil Bacterium Gemmatirosa kalamazoonensis KBS708T, a Member of the Rarely Cultivated Gemmatimonadetes Phylum.</title>
        <authorList>
            <person name="Debruyn J.M."/>
            <person name="Radosevich M."/>
            <person name="Wommack K.E."/>
            <person name="Polson S.W."/>
            <person name="Hauser L.J."/>
            <person name="Fawaz M.N."/>
            <person name="Korlach J."/>
            <person name="Tsai Y.C."/>
        </authorList>
    </citation>
    <scope>NUCLEOTIDE SEQUENCE [LARGE SCALE GENOMIC DNA]</scope>
    <source>
        <strain evidence="5 6">KBS708</strain>
    </source>
</reference>
<name>W0RFG9_9BACT</name>
<feature type="chain" id="PRO_5004795479" description="Peptidase S9 prolyl oligopeptidase catalytic domain-containing protein" evidence="3">
    <location>
        <begin position="27"/>
        <end position="893"/>
    </location>
</feature>
<keyword evidence="3" id="KW-0732">Signal</keyword>
<dbReference type="SUPFAM" id="SSF82171">
    <property type="entry name" value="DPP6 N-terminal domain-like"/>
    <property type="match status" value="1"/>
</dbReference>
<dbReference type="eggNOG" id="COG1506">
    <property type="taxonomic scope" value="Bacteria"/>
</dbReference>
<dbReference type="InterPro" id="IPR011042">
    <property type="entry name" value="6-blade_b-propeller_TolB-like"/>
</dbReference>
<keyword evidence="6" id="KW-1185">Reference proteome</keyword>
<dbReference type="InterPro" id="IPR029058">
    <property type="entry name" value="AB_hydrolase_fold"/>
</dbReference>
<dbReference type="EMBL" id="CP007128">
    <property type="protein sequence ID" value="AHG89541.1"/>
    <property type="molecule type" value="Genomic_DNA"/>
</dbReference>
<dbReference type="HOGENOM" id="CLU_017120_0_0_0"/>
<dbReference type="GO" id="GO:0004252">
    <property type="term" value="F:serine-type endopeptidase activity"/>
    <property type="evidence" value="ECO:0007669"/>
    <property type="project" value="TreeGrafter"/>
</dbReference>
<dbReference type="InterPro" id="IPR001375">
    <property type="entry name" value="Peptidase_S9_cat"/>
</dbReference>
<dbReference type="SUPFAM" id="SSF53474">
    <property type="entry name" value="alpha/beta-Hydrolases"/>
    <property type="match status" value="1"/>
</dbReference>
<accession>W0RFG9</accession>
<evidence type="ECO:0000256" key="1">
    <source>
        <dbReference type="ARBA" id="ARBA00022801"/>
    </source>
</evidence>
<sequence>MSASLRPARWLFSATLVLVPLPAAFAQPAQASKAAAWSPREALTAESYVRPPAEIERLVTAPRQSNVTLSAAALGPDRKFFLVPVVADLPTVQEFGKPHYYFGGLQVDFKANRARVLTTRGADGLALVDATSGQRRTIDTPKGATVSGAKWSPDGKRVAYLANFDDASRIYVADVATGRSRQLAAQPVLATLVTEVEWTADGTRLVAVVPPANRRAVPQRPAVETGPLVRLTDGHKDKTRTYASLLRDPYDMDLMEYYVTGQLATFDANSGAMKRVGQPAMIADVDPSPDGKYFRVTLMRKPFSYIVQYTSFPQTEQLWDADGKTVAELASRPLRENDIGGGDDDAPGPGRAGADTAKRDFQWLPDGSLAFLQQEAAPNGSARAGGDSAEVPNGRGGARRKDRLVAWAAPFDAGSRKVLLESDARIGGVLFAPDAKMAFVAENTNGVGTVYATYFNEPGKRYTIWRMRGLTASVGTGRGGFGGGGRGGNGADSVSFYQNPGQLVTVPGRTGAPAALVSPDGQSAYLTGVRYDRNWQQNAPRGFADRVEIRTGKKTPIFQGGTDAYETVVAPLDDAFGKFVVTREGPKTVPDGYLRDAASGQLTKLTSNKDLTPEFTNLQRRRVWVTRADGYRFVVNVTLPENYQAGTRLPGMFWFYPYEYTDSLGYQRTLRTNNINQFPTAGPRTIEYLATQGYAVANFDPPVFGTAGRLNDNYINDLQANLIAVIDELDRQGFIDRQRLGIGGHSYGAFSTLNALTHTPYFKAGIAGDGMYNRSLTPNGFQSERRDFWEAQKTYLEMSPFLYADKLTGALLMYHSLEDQNVGTDPISSIRMMHALQGLGKTAALYMYPYEDHGPATKETLLDQWARWTAWLDTYVKNGEKKPVVANDTKAMQ</sequence>
<dbReference type="OrthoDB" id="6388416at2"/>
<dbReference type="AlphaFoldDB" id="W0RFG9"/>
<dbReference type="eggNOG" id="COG0823">
    <property type="taxonomic scope" value="Bacteria"/>
</dbReference>
<protein>
    <recommendedName>
        <fullName evidence="4">Peptidase S9 prolyl oligopeptidase catalytic domain-containing protein</fullName>
    </recommendedName>
</protein>
<keyword evidence="1" id="KW-0378">Hydrolase</keyword>
<feature type="region of interest" description="Disordered" evidence="2">
    <location>
        <begin position="332"/>
        <end position="356"/>
    </location>
</feature>
<feature type="region of interest" description="Disordered" evidence="2">
    <location>
        <begin position="377"/>
        <end position="397"/>
    </location>
</feature>
<feature type="signal peptide" evidence="3">
    <location>
        <begin position="1"/>
        <end position="26"/>
    </location>
</feature>